<feature type="transmembrane region" description="Helical" evidence="1">
    <location>
        <begin position="47"/>
        <end position="66"/>
    </location>
</feature>
<gene>
    <name evidence="2" type="ORF">ACFQ1S_30915</name>
</gene>
<evidence type="ECO:0000313" key="2">
    <source>
        <dbReference type="EMBL" id="MFD1049626.1"/>
    </source>
</evidence>
<dbReference type="EMBL" id="JBHTIS010002297">
    <property type="protein sequence ID" value="MFD1049626.1"/>
    <property type="molecule type" value="Genomic_DNA"/>
</dbReference>
<proteinExistence type="predicted"/>
<feature type="transmembrane region" description="Helical" evidence="1">
    <location>
        <begin position="73"/>
        <end position="93"/>
    </location>
</feature>
<comment type="caution">
    <text evidence="2">The sequence shown here is derived from an EMBL/GenBank/DDBJ whole genome shotgun (WGS) entry which is preliminary data.</text>
</comment>
<evidence type="ECO:0000313" key="3">
    <source>
        <dbReference type="Proteomes" id="UP001597045"/>
    </source>
</evidence>
<sequence>MTLTIRLILLLLFLDNVTVGAWNQFAPASFYANFPTVDLTPPFSEHYARDFGGASLGIAVVLLIAFVRPRKHYVVPAALAFTVFAVPHFFFHLTHMAMATPGQQVFLTVANSFVAVLGLLAVILVLAQRTTPGLDHAATESGSRLLRPGVRVRPGG</sequence>
<keyword evidence="1" id="KW-0472">Membrane</keyword>
<name>A0ABW3MG09_9PSEU</name>
<organism evidence="2 3">
    <name type="scientific">Kibdelosporangium lantanae</name>
    <dbReference type="NCBI Taxonomy" id="1497396"/>
    <lineage>
        <taxon>Bacteria</taxon>
        <taxon>Bacillati</taxon>
        <taxon>Actinomycetota</taxon>
        <taxon>Actinomycetes</taxon>
        <taxon>Pseudonocardiales</taxon>
        <taxon>Pseudonocardiaceae</taxon>
        <taxon>Kibdelosporangium</taxon>
    </lineage>
</organism>
<protein>
    <submittedName>
        <fullName evidence="2">Uncharacterized protein</fullName>
    </submittedName>
</protein>
<reference evidence="3" key="1">
    <citation type="journal article" date="2019" name="Int. J. Syst. Evol. Microbiol.">
        <title>The Global Catalogue of Microorganisms (GCM) 10K type strain sequencing project: providing services to taxonomists for standard genome sequencing and annotation.</title>
        <authorList>
            <consortium name="The Broad Institute Genomics Platform"/>
            <consortium name="The Broad Institute Genome Sequencing Center for Infectious Disease"/>
            <person name="Wu L."/>
            <person name="Ma J."/>
        </authorList>
    </citation>
    <scope>NUCLEOTIDE SEQUENCE [LARGE SCALE GENOMIC DNA]</scope>
    <source>
        <strain evidence="3">JCM 31486</strain>
    </source>
</reference>
<feature type="transmembrane region" description="Helical" evidence="1">
    <location>
        <begin position="105"/>
        <end position="127"/>
    </location>
</feature>
<keyword evidence="3" id="KW-1185">Reference proteome</keyword>
<dbReference type="Proteomes" id="UP001597045">
    <property type="component" value="Unassembled WGS sequence"/>
</dbReference>
<accession>A0ABW3MG09</accession>
<keyword evidence="1" id="KW-0812">Transmembrane</keyword>
<evidence type="ECO:0000256" key="1">
    <source>
        <dbReference type="SAM" id="Phobius"/>
    </source>
</evidence>
<keyword evidence="1" id="KW-1133">Transmembrane helix</keyword>